<evidence type="ECO:0000256" key="2">
    <source>
        <dbReference type="ARBA" id="ARBA00022694"/>
    </source>
</evidence>
<dbReference type="InterPro" id="IPR012094">
    <property type="entry name" value="tRNA_Ile_lys_synt"/>
</dbReference>
<name>A0A0P7Y5N4_9HYPH</name>
<dbReference type="CDD" id="cd01992">
    <property type="entry name" value="TilS_N"/>
    <property type="match status" value="1"/>
</dbReference>
<keyword evidence="11" id="KW-1185">Reference proteome</keyword>
<evidence type="ECO:0000256" key="6">
    <source>
        <dbReference type="HAMAP-Rule" id="MF_01161"/>
    </source>
</evidence>
<dbReference type="SUPFAM" id="SSF52402">
    <property type="entry name" value="Adenine nucleotide alpha hydrolases-like"/>
    <property type="match status" value="1"/>
</dbReference>
<sequence>MTPQDPANTDDGAPLLPEAGAALIAAALAPGEKTLVAAVSGGPDSTVLMHAVAALVARGEGHRVTIVSIDHGLRPESTGEAAEVVAQAAALGLAARARRWEHDAAPAVGIQQAARAARYRLLADEARAAQAPIVLTAHTQDDQAETVLMRLCAGSGIDGLAGMAERAPLDAVAGEAGTGITLVRPFLGIAKARLIAACEDFGWWHVRDPANTDFRHTRARLRALLPALAQEGLTASRLTRLARRASETREALDHAAEVLFTRARLAACDGALTLDGAVLRDAPVAIARRVLQRAFLACGGGAAGAHGYGPGLEKIEALTSALQQALRQGKALPGRTLAGIRLACTTDGTVSLSRAGPRRAVRQ</sequence>
<organism evidence="8 10">
    <name type="scientific">Saliniramus fredricksonii</name>
    <dbReference type="NCBI Taxonomy" id="1653334"/>
    <lineage>
        <taxon>Bacteria</taxon>
        <taxon>Pseudomonadati</taxon>
        <taxon>Pseudomonadota</taxon>
        <taxon>Alphaproteobacteria</taxon>
        <taxon>Hyphomicrobiales</taxon>
        <taxon>Salinarimonadaceae</taxon>
        <taxon>Saliniramus</taxon>
    </lineage>
</organism>
<dbReference type="Proteomes" id="UP000050497">
    <property type="component" value="Unassembled WGS sequence"/>
</dbReference>
<evidence type="ECO:0000256" key="5">
    <source>
        <dbReference type="ARBA" id="ARBA00048539"/>
    </source>
</evidence>
<dbReference type="AlphaFoldDB" id="A0A0P7Y5N4"/>
<feature type="domain" description="tRNA(Ile)-lysidine/2-thiocytidine synthase N-terminal" evidence="7">
    <location>
        <begin position="35"/>
        <end position="223"/>
    </location>
</feature>
<keyword evidence="3 6" id="KW-0547">Nucleotide-binding</keyword>
<dbReference type="EC" id="6.3.4.19" evidence="6"/>
<evidence type="ECO:0000313" key="11">
    <source>
        <dbReference type="Proteomes" id="UP000182800"/>
    </source>
</evidence>
<keyword evidence="6" id="KW-0963">Cytoplasm</keyword>
<comment type="catalytic activity">
    <reaction evidence="5 6">
        <text>cytidine(34) in tRNA(Ile2) + L-lysine + ATP = lysidine(34) in tRNA(Ile2) + AMP + diphosphate + H(+)</text>
        <dbReference type="Rhea" id="RHEA:43744"/>
        <dbReference type="Rhea" id="RHEA-COMP:10625"/>
        <dbReference type="Rhea" id="RHEA-COMP:10670"/>
        <dbReference type="ChEBI" id="CHEBI:15378"/>
        <dbReference type="ChEBI" id="CHEBI:30616"/>
        <dbReference type="ChEBI" id="CHEBI:32551"/>
        <dbReference type="ChEBI" id="CHEBI:33019"/>
        <dbReference type="ChEBI" id="CHEBI:82748"/>
        <dbReference type="ChEBI" id="CHEBI:83665"/>
        <dbReference type="ChEBI" id="CHEBI:456215"/>
        <dbReference type="EC" id="6.3.4.19"/>
    </reaction>
</comment>
<dbReference type="SUPFAM" id="SSF82829">
    <property type="entry name" value="MesJ substrate recognition domain-like"/>
    <property type="match status" value="1"/>
</dbReference>
<gene>
    <name evidence="6 8" type="primary">tilS</name>
    <name evidence="9" type="ORF">GA0071312_3780</name>
    <name evidence="8" type="ORF">HLUCCO17_00240</name>
</gene>
<evidence type="ECO:0000313" key="8">
    <source>
        <dbReference type="EMBL" id="KPQ12555.1"/>
    </source>
</evidence>
<dbReference type="HAMAP" id="MF_01161">
    <property type="entry name" value="tRNA_Ile_lys_synt"/>
    <property type="match status" value="1"/>
</dbReference>
<dbReference type="GO" id="GO:0005524">
    <property type="term" value="F:ATP binding"/>
    <property type="evidence" value="ECO:0007669"/>
    <property type="project" value="UniProtKB-UniRule"/>
</dbReference>
<evidence type="ECO:0000313" key="10">
    <source>
        <dbReference type="Proteomes" id="UP000050497"/>
    </source>
</evidence>
<dbReference type="Gene3D" id="3.40.50.620">
    <property type="entry name" value="HUPs"/>
    <property type="match status" value="1"/>
</dbReference>
<dbReference type="STRING" id="1653334.GA0071312_3780"/>
<reference evidence="8 10" key="1">
    <citation type="submission" date="2015-09" db="EMBL/GenBank/DDBJ databases">
        <title>Identification and resolution of microdiversity through metagenomic sequencing of parallel consortia.</title>
        <authorList>
            <person name="Nelson W.C."/>
            <person name="Romine M.F."/>
            <person name="Lindemann S.R."/>
        </authorList>
    </citation>
    <scope>NUCLEOTIDE SEQUENCE [LARGE SCALE GENOMIC DNA]</scope>
    <source>
        <strain evidence="8">HL-109</strain>
    </source>
</reference>
<comment type="caution">
    <text evidence="8">The sequence shown here is derived from an EMBL/GenBank/DDBJ whole genome shotgun (WGS) entry which is preliminary data.</text>
</comment>
<dbReference type="InterPro" id="IPR014729">
    <property type="entry name" value="Rossmann-like_a/b/a_fold"/>
</dbReference>
<dbReference type="NCBIfam" id="TIGR02432">
    <property type="entry name" value="lysidine_TilS_N"/>
    <property type="match status" value="1"/>
</dbReference>
<dbReference type="PATRIC" id="fig|1653334.4.peg.1805"/>
<protein>
    <recommendedName>
        <fullName evidence="6">tRNA(Ile)-lysidine synthase</fullName>
        <ecNumber evidence="6">6.3.4.19</ecNumber>
    </recommendedName>
    <alternativeName>
        <fullName evidence="6">tRNA(Ile)-2-lysyl-cytidine synthase</fullName>
    </alternativeName>
    <alternativeName>
        <fullName evidence="6">tRNA(Ile)-lysidine synthetase</fullName>
    </alternativeName>
</protein>
<dbReference type="EMBL" id="FMBM01000003">
    <property type="protein sequence ID" value="SCC82770.1"/>
    <property type="molecule type" value="Genomic_DNA"/>
</dbReference>
<comment type="similarity">
    <text evidence="6">Belongs to the tRNA(Ile)-lysidine synthase family.</text>
</comment>
<evidence type="ECO:0000313" key="9">
    <source>
        <dbReference type="EMBL" id="SCC82770.1"/>
    </source>
</evidence>
<dbReference type="Proteomes" id="UP000182800">
    <property type="component" value="Unassembled WGS sequence"/>
</dbReference>
<accession>A0A0P7Y5N4</accession>
<keyword evidence="2 6" id="KW-0819">tRNA processing</keyword>
<dbReference type="GO" id="GO:0006400">
    <property type="term" value="P:tRNA modification"/>
    <property type="evidence" value="ECO:0007669"/>
    <property type="project" value="UniProtKB-UniRule"/>
</dbReference>
<dbReference type="RefSeq" id="WP_238947343.1">
    <property type="nucleotide sequence ID" value="NZ_FMBM01000003.1"/>
</dbReference>
<dbReference type="InterPro" id="IPR011063">
    <property type="entry name" value="TilS/TtcA_N"/>
</dbReference>
<comment type="subcellular location">
    <subcellularLocation>
        <location evidence="6">Cytoplasm</location>
    </subcellularLocation>
</comment>
<reference evidence="9 11" key="2">
    <citation type="submission" date="2016-08" db="EMBL/GenBank/DDBJ databases">
        <authorList>
            <person name="Varghese N."/>
            <person name="Submissions Spin"/>
        </authorList>
    </citation>
    <scope>NUCLEOTIDE SEQUENCE [LARGE SCALE GENOMIC DNA]</scope>
    <source>
        <strain evidence="9 11">HL-109</strain>
    </source>
</reference>
<evidence type="ECO:0000256" key="1">
    <source>
        <dbReference type="ARBA" id="ARBA00022598"/>
    </source>
</evidence>
<feature type="binding site" evidence="6">
    <location>
        <begin position="40"/>
        <end position="45"/>
    </location>
    <ligand>
        <name>ATP</name>
        <dbReference type="ChEBI" id="CHEBI:30616"/>
    </ligand>
</feature>
<dbReference type="PANTHER" id="PTHR43033:SF1">
    <property type="entry name" value="TRNA(ILE)-LYSIDINE SYNTHASE-RELATED"/>
    <property type="match status" value="1"/>
</dbReference>
<comment type="domain">
    <text evidence="6">The N-terminal region contains the highly conserved SGGXDS motif, predicted to be a P-loop motif involved in ATP binding.</text>
</comment>
<dbReference type="InterPro" id="IPR012795">
    <property type="entry name" value="tRNA_Ile_lys_synt_N"/>
</dbReference>
<dbReference type="GO" id="GO:0005737">
    <property type="term" value="C:cytoplasm"/>
    <property type="evidence" value="ECO:0007669"/>
    <property type="project" value="UniProtKB-SubCell"/>
</dbReference>
<proteinExistence type="inferred from homology"/>
<dbReference type="EMBL" id="LJSX01000001">
    <property type="protein sequence ID" value="KPQ12555.1"/>
    <property type="molecule type" value="Genomic_DNA"/>
</dbReference>
<dbReference type="PANTHER" id="PTHR43033">
    <property type="entry name" value="TRNA(ILE)-LYSIDINE SYNTHASE-RELATED"/>
    <property type="match status" value="1"/>
</dbReference>
<comment type="function">
    <text evidence="6">Ligates lysine onto the cytidine present at position 34 of the AUA codon-specific tRNA(Ile) that contains the anticodon CAU, in an ATP-dependent manner. Cytidine is converted to lysidine, thus changing the amino acid specificity of the tRNA from methionine to isoleucine.</text>
</comment>
<evidence type="ECO:0000259" key="7">
    <source>
        <dbReference type="Pfam" id="PF01171"/>
    </source>
</evidence>
<dbReference type="Pfam" id="PF01171">
    <property type="entry name" value="ATP_bind_3"/>
    <property type="match status" value="1"/>
</dbReference>
<keyword evidence="4 6" id="KW-0067">ATP-binding</keyword>
<evidence type="ECO:0000256" key="4">
    <source>
        <dbReference type="ARBA" id="ARBA00022840"/>
    </source>
</evidence>
<keyword evidence="1 6" id="KW-0436">Ligase</keyword>
<dbReference type="GO" id="GO:0032267">
    <property type="term" value="F:tRNA(Ile)-lysidine synthase activity"/>
    <property type="evidence" value="ECO:0007669"/>
    <property type="project" value="UniProtKB-EC"/>
</dbReference>
<evidence type="ECO:0000256" key="3">
    <source>
        <dbReference type="ARBA" id="ARBA00022741"/>
    </source>
</evidence>